<keyword evidence="10" id="KW-1185">Reference proteome</keyword>
<keyword evidence="3" id="KW-0964">Secreted</keyword>
<dbReference type="InterPro" id="IPR008966">
    <property type="entry name" value="Adhesion_dom_sf"/>
</dbReference>
<evidence type="ECO:0000256" key="2">
    <source>
        <dbReference type="ARBA" id="ARBA00022512"/>
    </source>
</evidence>
<dbReference type="NCBIfam" id="NF033903">
    <property type="entry name" value="VaFE_rpt"/>
    <property type="match status" value="4"/>
</dbReference>
<keyword evidence="7" id="KW-1133">Transmembrane helix</keyword>
<keyword evidence="2" id="KW-0134">Cell wall</keyword>
<dbReference type="Pfam" id="PF18202">
    <property type="entry name" value="TQ"/>
    <property type="match status" value="4"/>
</dbReference>
<keyword evidence="7" id="KW-0472">Membrane</keyword>
<evidence type="ECO:0000256" key="4">
    <source>
        <dbReference type="ARBA" id="ARBA00022729"/>
    </source>
</evidence>
<evidence type="ECO:0000313" key="10">
    <source>
        <dbReference type="Proteomes" id="UP000218244"/>
    </source>
</evidence>
<feature type="region of interest" description="Disordered" evidence="6">
    <location>
        <begin position="1202"/>
        <end position="1249"/>
    </location>
</feature>
<feature type="domain" description="T-Q ester bond containing" evidence="8">
    <location>
        <begin position="938"/>
        <end position="1065"/>
    </location>
</feature>
<evidence type="ECO:0000256" key="6">
    <source>
        <dbReference type="SAM" id="MobiDB-lite"/>
    </source>
</evidence>
<keyword evidence="4" id="KW-0732">Signal</keyword>
<reference evidence="9 10" key="1">
    <citation type="submission" date="2016-02" db="EMBL/GenBank/DDBJ databases">
        <title>Corynebacterium glutamicum N24 whole genome sequencing project.</title>
        <authorList>
            <person name="Matsutani M."/>
            <person name="Nangtapong N."/>
            <person name="Yakushi T."/>
            <person name="Matsushita K."/>
        </authorList>
    </citation>
    <scope>NUCLEOTIDE SEQUENCE [LARGE SCALE GENOMIC DNA]</scope>
    <source>
        <strain evidence="9 10">N24</strain>
    </source>
</reference>
<feature type="compositionally biased region" description="Acidic residues" evidence="6">
    <location>
        <begin position="81"/>
        <end position="107"/>
    </location>
</feature>
<dbReference type="SUPFAM" id="SSF49401">
    <property type="entry name" value="Bacterial adhesins"/>
    <property type="match status" value="1"/>
</dbReference>
<keyword evidence="7" id="KW-0812">Transmembrane</keyword>
<dbReference type="GO" id="GO:0007155">
    <property type="term" value="P:cell adhesion"/>
    <property type="evidence" value="ECO:0007669"/>
    <property type="project" value="InterPro"/>
</dbReference>
<name>A0A160PLX8_9CORY</name>
<protein>
    <recommendedName>
        <fullName evidence="8">T-Q ester bond containing domain-containing protein</fullName>
    </recommendedName>
</protein>
<proteinExistence type="predicted"/>
<evidence type="ECO:0000256" key="5">
    <source>
        <dbReference type="ARBA" id="ARBA00023088"/>
    </source>
</evidence>
<organism evidence="9 10">
    <name type="scientific">Corynebacterium suranareeae</name>
    <dbReference type="NCBI Taxonomy" id="2506452"/>
    <lineage>
        <taxon>Bacteria</taxon>
        <taxon>Bacillati</taxon>
        <taxon>Actinomycetota</taxon>
        <taxon>Actinomycetes</taxon>
        <taxon>Mycobacteriales</taxon>
        <taxon>Corynebacteriaceae</taxon>
        <taxon>Corynebacterium</taxon>
    </lineage>
</organism>
<feature type="domain" description="T-Q ester bond containing" evidence="8">
    <location>
        <begin position="676"/>
        <end position="803"/>
    </location>
</feature>
<feature type="domain" description="T-Q ester bond containing" evidence="8">
    <location>
        <begin position="807"/>
        <end position="934"/>
    </location>
</feature>
<accession>A0A160PLX8</accession>
<feature type="transmembrane region" description="Helical" evidence="7">
    <location>
        <begin position="1258"/>
        <end position="1277"/>
    </location>
</feature>
<dbReference type="Gene3D" id="2.60.40.3930">
    <property type="match status" value="4"/>
</dbReference>
<dbReference type="KEGG" id="csur:N24_0437"/>
<comment type="subcellular location">
    <subcellularLocation>
        <location evidence="1">Secreted</location>
        <location evidence="1">Cell wall</location>
    </subcellularLocation>
</comment>
<dbReference type="Proteomes" id="UP000218244">
    <property type="component" value="Chromosome"/>
</dbReference>
<gene>
    <name evidence="9" type="ORF">N24_0437</name>
</gene>
<feature type="transmembrane region" description="Helical" evidence="7">
    <location>
        <begin position="12"/>
        <end position="34"/>
    </location>
</feature>
<evidence type="ECO:0000313" key="9">
    <source>
        <dbReference type="EMBL" id="BAU94699.1"/>
    </source>
</evidence>
<keyword evidence="5" id="KW-0572">Peptidoglycan-anchor</keyword>
<dbReference type="InterPro" id="IPR041100">
    <property type="entry name" value="TQ"/>
</dbReference>
<feature type="domain" description="T-Q ester bond containing" evidence="8">
    <location>
        <begin position="546"/>
        <end position="672"/>
    </location>
</feature>
<feature type="region of interest" description="Disordered" evidence="6">
    <location>
        <begin position="81"/>
        <end position="130"/>
    </location>
</feature>
<feature type="compositionally biased region" description="Acidic residues" evidence="6">
    <location>
        <begin position="119"/>
        <end position="128"/>
    </location>
</feature>
<dbReference type="InterPro" id="IPR011252">
    <property type="entry name" value="Fibrogen-bd_dom1"/>
</dbReference>
<evidence type="ECO:0000256" key="7">
    <source>
        <dbReference type="SAM" id="Phobius"/>
    </source>
</evidence>
<evidence type="ECO:0000256" key="3">
    <source>
        <dbReference type="ARBA" id="ARBA00022525"/>
    </source>
</evidence>
<sequence length="1284" mass="134432">MSRLNIFDNSRRGVALWIPITVMLAVMGLILALLPVTATAARADEGSAAVETVVETTPVSDGTVSLDVSLADEPFVYYADEDSEDITSNDVADEANETPVEDTEETPTEGPSVDPSITEVEEGAEEAGEPSLLDQVLSVFNIGPMAAPNEFDVTVEGIVIPGGQVGDNIYVGDRVNVYGTWGAQPGIDVNTGDTFVIEIPDSLQIIPLAFPLVDSAGHTWGTCTPVGNQYNCVITDKPAGQFGGSGEWQGSATAIREDASLGIQARGGDINLSKTGEMNLDGPETVGLGILWTVGYSNTQLSTLTDDIVLTDTYSPNMAFCADPAVTNVASFPYTGATVTDLGNNTMEVRIPRPANGFNRGDAVSIQFTLCTASGGMDAVGEEYVNTIADDVMPNSSGLEVDAIVYQDMQTSGTATGVPFGSFNLQKIIDPVVPGTDNIDFVIQVEEFAPGNFPDGPVEATYNVTVNSDGTVVSGQNARPAGWTIRLTELRDQNPSIPDYIWGDATFTGVDSSGIDANGNPWGAFATNLQTNVAIQLTNKAESPTPEIGTTAQVTGSQDNVLPLTGGEVVDTVAYKNLLPNTEYVLDGEIVDSTGNLTGIVDSTTFTTPAAAPGQSYVDGTVDVTFTITGAQAEQYAGQNLVVYETLYLATDLNTVVAEHKDVNDAGQTFTVDRTPEIGTKAVVTGHPDNILPLTGGEVVDTVSYTDLRPNTEYVLNGEIMHVDAAGAVTATGIEGTATFTTPAAAAGESYVSGTAEVAFTISGAQAEQYVGEKLVVFEDLFLAGTKIAEHRDATDEDQTFWVERTPEIGTKALVTGHADNILPLTGGEVVDTVSYTDLRPSTEYVLNGEIMHVDAAGAVTATGIEGTATFTTPAAAAGESYVSGTAEVAFTISGAQAEQYVGEKLVVFEDLFLAGTKIAEHRDAADVDQTFWVERVPEIGTKVLVTGNPDKVLALTGGTVVDTVSYTDLRPNTEYTVTGELMHVDAAGVVTATGITGETTFTTPVAAAGENYVSGTVEVTFTISGAQAEAYAGEKLVVFEDLFRLGVKVADHRNPNDEDQTFEVQPPTTVVFIKEVTGPKGGEITADSEAEFQIRAEWVDQMGVTQTRTFTIKPGVPFTLENMPLNTEIKLTEIGAQTGVGNIKWGDIIWSGTGVTDENGSSAGGTLIITDPDADNVVNLENKTSSTGLIIIPIPIPGIDFGGSSDQPTPDEVVAGQTPTPDAPEEQVAGLTPEKPAPSKPAEQVQSKGLASTGANVAWLAGGAVLLLLIGAGLVLRGRKNQS</sequence>
<evidence type="ECO:0000259" key="8">
    <source>
        <dbReference type="Pfam" id="PF18202"/>
    </source>
</evidence>
<dbReference type="Gene3D" id="2.60.40.1280">
    <property type="match status" value="1"/>
</dbReference>
<dbReference type="EMBL" id="AP017369">
    <property type="protein sequence ID" value="BAU94699.1"/>
    <property type="molecule type" value="Genomic_DNA"/>
</dbReference>
<evidence type="ECO:0000256" key="1">
    <source>
        <dbReference type="ARBA" id="ARBA00004191"/>
    </source>
</evidence>